<dbReference type="Gene3D" id="2.120.10.30">
    <property type="entry name" value="TolB, C-terminal domain"/>
    <property type="match status" value="1"/>
</dbReference>
<dbReference type="OrthoDB" id="241638at2"/>
<dbReference type="PANTHER" id="PTHR47572:SF4">
    <property type="entry name" value="LACTONASE DRP35"/>
    <property type="match status" value="1"/>
</dbReference>
<proteinExistence type="predicted"/>
<protein>
    <submittedName>
        <fullName evidence="3">Gluconolactonase</fullName>
    </submittedName>
</protein>
<keyword evidence="1" id="KW-0378">Hydrolase</keyword>
<dbReference type="GO" id="GO:0016787">
    <property type="term" value="F:hydrolase activity"/>
    <property type="evidence" value="ECO:0007669"/>
    <property type="project" value="UniProtKB-KW"/>
</dbReference>
<dbReference type="Pfam" id="PF08450">
    <property type="entry name" value="SGL"/>
    <property type="match status" value="1"/>
</dbReference>
<accession>A0A2W7BU69</accession>
<reference evidence="4" key="1">
    <citation type="submission" date="2017-03" db="EMBL/GenBank/DDBJ databases">
        <authorList>
            <person name="Safronova V.I."/>
            <person name="Sazanova A.L."/>
            <person name="Chirak E.R."/>
        </authorList>
    </citation>
    <scope>NUCLEOTIDE SEQUENCE [LARGE SCALE GENOMIC DNA]</scope>
    <source>
        <strain evidence="4">Ach-343</strain>
    </source>
</reference>
<evidence type="ECO:0000259" key="2">
    <source>
        <dbReference type="Pfam" id="PF08450"/>
    </source>
</evidence>
<evidence type="ECO:0000313" key="4">
    <source>
        <dbReference type="Proteomes" id="UP000248616"/>
    </source>
</evidence>
<organism evidence="3 4">
    <name type="scientific">Mesorhizobium kowhaii</name>
    <dbReference type="NCBI Taxonomy" id="1300272"/>
    <lineage>
        <taxon>Bacteria</taxon>
        <taxon>Pseudomonadati</taxon>
        <taxon>Pseudomonadota</taxon>
        <taxon>Alphaproteobacteria</taxon>
        <taxon>Hyphomicrobiales</taxon>
        <taxon>Phyllobacteriaceae</taxon>
        <taxon>Mesorhizobium</taxon>
    </lineage>
</organism>
<dbReference type="InterPro" id="IPR051262">
    <property type="entry name" value="SMP-30/CGR1_Lactonase"/>
</dbReference>
<keyword evidence="4" id="KW-1185">Reference proteome</keyword>
<dbReference type="InterPro" id="IPR011042">
    <property type="entry name" value="6-blade_b-propeller_TolB-like"/>
</dbReference>
<evidence type="ECO:0000313" key="3">
    <source>
        <dbReference type="EMBL" id="PZV34212.1"/>
    </source>
</evidence>
<dbReference type="Proteomes" id="UP000248616">
    <property type="component" value="Unassembled WGS sequence"/>
</dbReference>
<dbReference type="EMBL" id="MZXV01000076">
    <property type="protein sequence ID" value="PZV34212.1"/>
    <property type="molecule type" value="Genomic_DNA"/>
</dbReference>
<sequence>MSASARARHPGFDDVVGDATIETLASGFGFLEGPVWHPYEKWLVFSDIPESRMYRRSAAGEIELFREPSHKANGNTLDRQGRLVTCEHATSRVTRAEPNGSVTVLATHHQDKQLNSPNDIVVATGGSIYFTDPGYGRVEFYGVPRPQELSFQGVYRIDGDGTRLTLLADDFVQPNGLCFSLDESRLFINDTERGHIRVFGVEADGDLNGGAVWAVTEGDGPGAPDGMKIDSRGNVYCTGPGGIHVFDGSGAILGVIRTPEDCANFTFGDDDLRSLYIAASTSLYRLRVRVPGLRLF</sequence>
<name>A0A2W7BU69_9HYPH</name>
<dbReference type="SUPFAM" id="SSF63829">
    <property type="entry name" value="Calcium-dependent phosphotriesterase"/>
    <property type="match status" value="1"/>
</dbReference>
<dbReference type="InterPro" id="IPR013658">
    <property type="entry name" value="SGL"/>
</dbReference>
<dbReference type="AlphaFoldDB" id="A0A2W7BU69"/>
<evidence type="ECO:0000256" key="1">
    <source>
        <dbReference type="ARBA" id="ARBA00022801"/>
    </source>
</evidence>
<feature type="domain" description="SMP-30/Gluconolactonase/LRE-like region" evidence="2">
    <location>
        <begin position="32"/>
        <end position="280"/>
    </location>
</feature>
<dbReference type="PANTHER" id="PTHR47572">
    <property type="entry name" value="LIPOPROTEIN-RELATED"/>
    <property type="match status" value="1"/>
</dbReference>
<gene>
    <name evidence="3" type="ORF">B5V02_34635</name>
</gene>
<comment type="caution">
    <text evidence="3">The sequence shown here is derived from an EMBL/GenBank/DDBJ whole genome shotgun (WGS) entry which is preliminary data.</text>
</comment>
<dbReference type="RefSeq" id="WP_111548489.1">
    <property type="nucleotide sequence ID" value="NZ_JBHLYT010000033.1"/>
</dbReference>